<dbReference type="KEGG" id="ebm:SG0102_12250"/>
<dbReference type="RefSeq" id="WP_162300187.1">
    <property type="nucleotide sequence ID" value="NZ_AP019309.1"/>
</dbReference>
<organism evidence="2 3">
    <name type="scientific">Intestinibaculum porci</name>
    <dbReference type="NCBI Taxonomy" id="2487118"/>
    <lineage>
        <taxon>Bacteria</taxon>
        <taxon>Bacillati</taxon>
        <taxon>Bacillota</taxon>
        <taxon>Erysipelotrichia</taxon>
        <taxon>Erysipelotrichales</taxon>
        <taxon>Erysipelotrichaceae</taxon>
        <taxon>Intestinibaculum</taxon>
    </lineage>
</organism>
<dbReference type="InterPro" id="IPR025406">
    <property type="entry name" value="DUF4132"/>
</dbReference>
<reference evidence="2 3" key="1">
    <citation type="submission" date="2018-11" db="EMBL/GenBank/DDBJ databases">
        <title>Novel Erysipelotrichaceae bacterium isolated from small intestine of a swine.</title>
        <authorList>
            <person name="Kim J.S."/>
            <person name="Choe H."/>
            <person name="Lee Y.R."/>
            <person name="Kim K.M."/>
            <person name="Park D.S."/>
        </authorList>
    </citation>
    <scope>NUCLEOTIDE SEQUENCE [LARGE SCALE GENOMIC DNA]</scope>
    <source>
        <strain evidence="2 3">SG0102</strain>
    </source>
</reference>
<dbReference type="InterPro" id="IPR032675">
    <property type="entry name" value="LRR_dom_sf"/>
</dbReference>
<accession>A0A3G9JJY7</accession>
<dbReference type="InterPro" id="IPR026906">
    <property type="entry name" value="LRR_5"/>
</dbReference>
<name>A0A3G9JJY7_9FIRM</name>
<dbReference type="InParanoid" id="A0A3G9JJY7"/>
<evidence type="ECO:0000313" key="3">
    <source>
        <dbReference type="Proteomes" id="UP000268059"/>
    </source>
</evidence>
<dbReference type="EMBL" id="AP019309">
    <property type="protein sequence ID" value="BBH26291.1"/>
    <property type="molecule type" value="Genomic_DNA"/>
</dbReference>
<dbReference type="Gene3D" id="3.80.10.10">
    <property type="entry name" value="Ribonuclease Inhibitor"/>
    <property type="match status" value="1"/>
</dbReference>
<proteinExistence type="predicted"/>
<protein>
    <recommendedName>
        <fullName evidence="1">DUF4132 domain-containing protein</fullName>
    </recommendedName>
</protein>
<dbReference type="AlphaFoldDB" id="A0A3G9JJY7"/>
<evidence type="ECO:0000259" key="1">
    <source>
        <dbReference type="Pfam" id="PF13569"/>
    </source>
</evidence>
<sequence>MKLELTHENIQHYIDRSKLIIPEGVEEIVSTGGIKTDLFVGIRWIRFPHSLKKIHDYCFYNVPDYEDIWFYEGLESIGNYCFHNVPMATGVKCPHSLKEIGKGCFVHTYPDLFHAQLQNRDTIVKSDFIDYTHFQIEGTTLIRYTGQAPTVMIPDGITTIKENWNDPGWAYGNTPESVVEIEEKSGFYLSKPKYYLHQARQLDYQHTKKLIEDWGHQVNLYDYIALYLHQEDEDLIKLAMPHLLKDINKTIDLMGSYITKDAEEQEIKKVLTFIYLHRPEVSQQAITKMAKRLAQLDDKQYLHEFLAHTQIIESSNDEDLERYCLNHFDQAIIYDGIVKMSIDAAIFDHVRKVHSDKTVSRFVVACTIVPYMLESIETFNSGNDEVEDPKWYLSQLIPLSVLKHCDVLAQRLNPDDLERVIDSLFDETLEKPLNFLIPYARFGTNRQIINLITHMNKWQKVKNSSWPRNQERDNREKCAYALATGALLLTTNRYAIRFIEYRLKDNGELMNEMAQIHHVSVSTLRRMAADLGYDLQCYKSLEEGKGETMIRFDAAFHLQFVNQNKQKMTTHNQELLSTLAAEQNELEEVVHYLTHLLKGTYVFENNTFALQEWLTLFIDNPIGKQIAKRLVWEADHQIRFMIGDHAYVDQRNAAIDIQHFQAIAVAYPRCLPKEELTAWQEMFQARHMRFYRHQFQEKTITFASAEDFQRYYHNIKIRKATLHQLYLQGWLFEVEEYSTFYFNSCLGFAYEHTISGHAGIVGEAFYDSWEEIPDDTVMRIGMQKNYFYKERMTEYYCNLLDRLFIHDLIELDEERVASHLSLFDDEELASLLSFAKKKEKVIAQKAISKCIEARKRANCI</sequence>
<dbReference type="Pfam" id="PF13569">
    <property type="entry name" value="DUF4132"/>
    <property type="match status" value="1"/>
</dbReference>
<feature type="domain" description="DUF4132" evidence="1">
    <location>
        <begin position="567"/>
        <end position="723"/>
    </location>
</feature>
<evidence type="ECO:0000313" key="2">
    <source>
        <dbReference type="EMBL" id="BBH26291.1"/>
    </source>
</evidence>
<dbReference type="Proteomes" id="UP000268059">
    <property type="component" value="Chromosome"/>
</dbReference>
<gene>
    <name evidence="2" type="ORF">SG0102_12250</name>
</gene>
<keyword evidence="3" id="KW-1185">Reference proteome</keyword>
<dbReference type="Pfam" id="PF13306">
    <property type="entry name" value="LRR_5"/>
    <property type="match status" value="1"/>
</dbReference>